<keyword evidence="1" id="KW-1133">Transmembrane helix</keyword>
<keyword evidence="1" id="KW-0812">Transmembrane</keyword>
<protein>
    <submittedName>
        <fullName evidence="3">Putative solute symporter protein</fullName>
    </submittedName>
</protein>
<feature type="transmembrane region" description="Helical" evidence="1">
    <location>
        <begin position="49"/>
        <end position="69"/>
    </location>
</feature>
<dbReference type="STRING" id="582899.Hden_0408"/>
<dbReference type="AlphaFoldDB" id="D8JRK1"/>
<evidence type="ECO:0000313" key="3">
    <source>
        <dbReference type="EMBL" id="ADJ22230.1"/>
    </source>
</evidence>
<evidence type="ECO:0000259" key="2">
    <source>
        <dbReference type="Pfam" id="PF13937"/>
    </source>
</evidence>
<feature type="domain" description="Sodium symporter small subunit" evidence="2">
    <location>
        <begin position="40"/>
        <end position="116"/>
    </location>
</feature>
<proteinExistence type="predicted"/>
<organism evidence="3 4">
    <name type="scientific">Hyphomicrobium denitrificans (strain ATCC 51888 / DSM 1869 / NCIMB 11706 / TK 0415)</name>
    <dbReference type="NCBI Taxonomy" id="582899"/>
    <lineage>
        <taxon>Bacteria</taxon>
        <taxon>Pseudomonadati</taxon>
        <taxon>Pseudomonadota</taxon>
        <taxon>Alphaproteobacteria</taxon>
        <taxon>Hyphomicrobiales</taxon>
        <taxon>Hyphomicrobiaceae</taxon>
        <taxon>Hyphomicrobium</taxon>
    </lineage>
</organism>
<dbReference type="eggNOG" id="COG4327">
    <property type="taxonomic scope" value="Bacteria"/>
</dbReference>
<dbReference type="HOGENOM" id="CLU_140854_1_0_5"/>
<evidence type="ECO:0000313" key="4">
    <source>
        <dbReference type="Proteomes" id="UP000002033"/>
    </source>
</evidence>
<dbReference type="InterPro" id="IPR019886">
    <property type="entry name" value="Na_symporter_ssu"/>
</dbReference>
<dbReference type="NCBIfam" id="TIGR03647">
    <property type="entry name" value="Na_symport_sm"/>
    <property type="match status" value="1"/>
</dbReference>
<accession>D8JRK1</accession>
<dbReference type="Proteomes" id="UP000002033">
    <property type="component" value="Chromosome"/>
</dbReference>
<keyword evidence="4" id="KW-1185">Reference proteome</keyword>
<reference evidence="4" key="1">
    <citation type="journal article" date="2011" name="J. Bacteriol.">
        <title>Genome sequences of eight morphologically diverse alphaproteobacteria.</title>
        <authorList>
            <consortium name="US DOE Joint Genome Institute"/>
            <person name="Brown P.J."/>
            <person name="Kysela D.T."/>
            <person name="Buechlein A."/>
            <person name="Hemmerich C."/>
            <person name="Brun Y.V."/>
        </authorList>
    </citation>
    <scope>NUCLEOTIDE SEQUENCE [LARGE SCALE GENOMIC DNA]</scope>
    <source>
        <strain evidence="4">ATCC 51888 / DSM 1869 / NCIB 11706 / TK 0415</strain>
    </source>
</reference>
<keyword evidence="1" id="KW-0472">Membrane</keyword>
<feature type="transmembrane region" description="Helical" evidence="1">
    <location>
        <begin position="6"/>
        <end position="28"/>
    </location>
</feature>
<feature type="transmembrane region" description="Helical" evidence="1">
    <location>
        <begin position="81"/>
        <end position="103"/>
    </location>
</feature>
<gene>
    <name evidence="3" type="ordered locus">Hden_0408</name>
</gene>
<name>D8JRK1_HYPDA</name>
<evidence type="ECO:0000256" key="1">
    <source>
        <dbReference type="SAM" id="Phobius"/>
    </source>
</evidence>
<sequence length="119" mass="13222">MLVGRRIVAVGQTVILAGIISISGGDAARGTSNMIERKERKPYWRHTKWQVLASLIPFLAIVIVLPLYADQLNASRFFGFPLGYFLAAHGFFAIAVVTVASYVNRQNAIDHWHGAHEEM</sequence>
<dbReference type="KEGG" id="hdn:Hden_0408"/>
<dbReference type="Pfam" id="PF13937">
    <property type="entry name" value="DUF4212"/>
    <property type="match status" value="1"/>
</dbReference>
<dbReference type="EMBL" id="CP002083">
    <property type="protein sequence ID" value="ADJ22230.1"/>
    <property type="molecule type" value="Genomic_DNA"/>
</dbReference>